<dbReference type="AlphaFoldDB" id="R8BB45"/>
<evidence type="ECO:0000313" key="3">
    <source>
        <dbReference type="Proteomes" id="UP000014074"/>
    </source>
</evidence>
<dbReference type="HOGENOM" id="CLU_1866514_0_0_1"/>
<dbReference type="EMBL" id="KB933328">
    <property type="protein sequence ID" value="EON96558.1"/>
    <property type="molecule type" value="Genomic_DNA"/>
</dbReference>
<keyword evidence="3" id="KW-1185">Reference proteome</keyword>
<organism evidence="2 3">
    <name type="scientific">Phaeoacremonium minimum (strain UCR-PA7)</name>
    <name type="common">Esca disease fungus</name>
    <name type="synonym">Togninia minima</name>
    <dbReference type="NCBI Taxonomy" id="1286976"/>
    <lineage>
        <taxon>Eukaryota</taxon>
        <taxon>Fungi</taxon>
        <taxon>Dikarya</taxon>
        <taxon>Ascomycota</taxon>
        <taxon>Pezizomycotina</taxon>
        <taxon>Sordariomycetes</taxon>
        <taxon>Sordariomycetidae</taxon>
        <taxon>Togniniales</taxon>
        <taxon>Togniniaceae</taxon>
        <taxon>Phaeoacremonium</taxon>
    </lineage>
</organism>
<proteinExistence type="predicted"/>
<dbReference type="KEGG" id="tmn:UCRPA7_7884"/>
<feature type="compositionally biased region" description="Basic and acidic residues" evidence="1">
    <location>
        <begin position="9"/>
        <end position="21"/>
    </location>
</feature>
<dbReference type="GeneID" id="19328681"/>
<accession>R8BB45</accession>
<gene>
    <name evidence="2" type="ORF">UCRPA7_7884</name>
</gene>
<feature type="region of interest" description="Disordered" evidence="1">
    <location>
        <begin position="1"/>
        <end position="137"/>
    </location>
</feature>
<reference evidence="3" key="1">
    <citation type="journal article" date="2013" name="Genome Announc.">
        <title>Draft genome sequence of the ascomycete Phaeoacremonium aleophilum strain UCR-PA7, a causal agent of the esca disease complex in grapevines.</title>
        <authorList>
            <person name="Blanco-Ulate B."/>
            <person name="Rolshausen P."/>
            <person name="Cantu D."/>
        </authorList>
    </citation>
    <scope>NUCLEOTIDE SEQUENCE [LARGE SCALE GENOMIC DNA]</scope>
    <source>
        <strain evidence="3">UCR-PA7</strain>
    </source>
</reference>
<feature type="compositionally biased region" description="Basic and acidic residues" evidence="1">
    <location>
        <begin position="57"/>
        <end position="106"/>
    </location>
</feature>
<name>R8BB45_PHAM7</name>
<protein>
    <submittedName>
        <fullName evidence="2">Uncharacterized protein</fullName>
    </submittedName>
</protein>
<feature type="compositionally biased region" description="Polar residues" evidence="1">
    <location>
        <begin position="112"/>
        <end position="121"/>
    </location>
</feature>
<evidence type="ECO:0000256" key="1">
    <source>
        <dbReference type="SAM" id="MobiDB-lite"/>
    </source>
</evidence>
<dbReference type="RefSeq" id="XP_007918595.1">
    <property type="nucleotide sequence ID" value="XM_007920404.1"/>
</dbReference>
<sequence>MPSSQTSKTSKELVQHEDKPEQPAIQPEEDASKAAKISNPQAQEPHSLDNVLNEVDQECHHDSDKELNEFMEGESRPPRRASAAEKRGTKPGEDPDVYDPKPEDFRRKRSTTEPTFKQTKTNLDKKISPSPTPSDSA</sequence>
<evidence type="ECO:0000313" key="2">
    <source>
        <dbReference type="EMBL" id="EON96558.1"/>
    </source>
</evidence>
<dbReference type="Proteomes" id="UP000014074">
    <property type="component" value="Unassembled WGS sequence"/>
</dbReference>